<proteinExistence type="predicted"/>
<keyword evidence="3" id="KW-1185">Reference proteome</keyword>
<comment type="caution">
    <text evidence="2">The sequence shown here is derived from an EMBL/GenBank/DDBJ whole genome shotgun (WGS) entry which is preliminary data.</text>
</comment>
<dbReference type="Proteomes" id="UP000749646">
    <property type="component" value="Unassembled WGS sequence"/>
</dbReference>
<organism evidence="2 3">
    <name type="scientific">Modicella reniformis</name>
    <dbReference type="NCBI Taxonomy" id="1440133"/>
    <lineage>
        <taxon>Eukaryota</taxon>
        <taxon>Fungi</taxon>
        <taxon>Fungi incertae sedis</taxon>
        <taxon>Mucoromycota</taxon>
        <taxon>Mortierellomycotina</taxon>
        <taxon>Mortierellomycetes</taxon>
        <taxon>Mortierellales</taxon>
        <taxon>Mortierellaceae</taxon>
        <taxon>Modicella</taxon>
    </lineage>
</organism>
<feature type="region of interest" description="Disordered" evidence="1">
    <location>
        <begin position="1"/>
        <end position="38"/>
    </location>
</feature>
<gene>
    <name evidence="2" type="ORF">BGZ65_006524</name>
</gene>
<accession>A0A9P6LS56</accession>
<evidence type="ECO:0000313" key="2">
    <source>
        <dbReference type="EMBL" id="KAF9927948.1"/>
    </source>
</evidence>
<evidence type="ECO:0000256" key="1">
    <source>
        <dbReference type="SAM" id="MobiDB-lite"/>
    </source>
</evidence>
<name>A0A9P6LS56_9FUNG</name>
<feature type="compositionally biased region" description="Basic and acidic residues" evidence="1">
    <location>
        <begin position="1"/>
        <end position="10"/>
    </location>
</feature>
<dbReference type="AlphaFoldDB" id="A0A9P6LS56"/>
<feature type="non-terminal residue" evidence="2">
    <location>
        <position position="61"/>
    </location>
</feature>
<protein>
    <submittedName>
        <fullName evidence="2">Uncharacterized protein</fullName>
    </submittedName>
</protein>
<reference evidence="2" key="1">
    <citation type="journal article" date="2020" name="Fungal Divers.">
        <title>Resolving the Mortierellaceae phylogeny through synthesis of multi-gene phylogenetics and phylogenomics.</title>
        <authorList>
            <person name="Vandepol N."/>
            <person name="Liber J."/>
            <person name="Desiro A."/>
            <person name="Na H."/>
            <person name="Kennedy M."/>
            <person name="Barry K."/>
            <person name="Grigoriev I.V."/>
            <person name="Miller A.N."/>
            <person name="O'Donnell K."/>
            <person name="Stajich J.E."/>
            <person name="Bonito G."/>
        </authorList>
    </citation>
    <scope>NUCLEOTIDE SEQUENCE</scope>
    <source>
        <strain evidence="2">MES-2147</strain>
    </source>
</reference>
<dbReference type="EMBL" id="JAAAHW010010287">
    <property type="protein sequence ID" value="KAF9927948.1"/>
    <property type="molecule type" value="Genomic_DNA"/>
</dbReference>
<evidence type="ECO:0000313" key="3">
    <source>
        <dbReference type="Proteomes" id="UP000749646"/>
    </source>
</evidence>
<sequence length="61" mass="6819">MAQVEHDERTTGINPSDTIVNLDDSAGSKETNGRKRNLDTLRKSLRPVMLYVVSTAQFLDI</sequence>